<comment type="caution">
    <text evidence="1">The sequence shown here is derived from an EMBL/GenBank/DDBJ whole genome shotgun (WGS) entry which is preliminary data.</text>
</comment>
<dbReference type="PANTHER" id="PTHR30304">
    <property type="entry name" value="D-TAGATOSE-1,6-BISPHOSPHATE ALDOLASE"/>
    <property type="match status" value="1"/>
</dbReference>
<dbReference type="Proteomes" id="UP001168877">
    <property type="component" value="Unassembled WGS sequence"/>
</dbReference>
<proteinExistence type="predicted"/>
<dbReference type="InterPro" id="IPR013785">
    <property type="entry name" value="Aldolase_TIM"/>
</dbReference>
<dbReference type="SUPFAM" id="SSF51569">
    <property type="entry name" value="Aldolase"/>
    <property type="match status" value="1"/>
</dbReference>
<dbReference type="PANTHER" id="PTHR30304:SF0">
    <property type="entry name" value="D-TAGATOSE-1,6-BISPHOSPHATE ALDOLASE SUBUNIT GATY-RELATED"/>
    <property type="match status" value="1"/>
</dbReference>
<dbReference type="InterPro" id="IPR050246">
    <property type="entry name" value="Class_II_FBP_aldolase"/>
</dbReference>
<reference evidence="1" key="2">
    <citation type="submission" date="2023-06" db="EMBL/GenBank/DDBJ databases">
        <authorList>
            <person name="Swenson N.G."/>
            <person name="Wegrzyn J.L."/>
            <person name="Mcevoy S.L."/>
        </authorList>
    </citation>
    <scope>NUCLEOTIDE SEQUENCE</scope>
    <source>
        <strain evidence="1">NS2018</strain>
        <tissue evidence="1">Leaf</tissue>
    </source>
</reference>
<gene>
    <name evidence="1" type="ORF">LWI29_008056</name>
</gene>
<dbReference type="EMBL" id="JAUESC010000382">
    <property type="protein sequence ID" value="KAK0586500.1"/>
    <property type="molecule type" value="Genomic_DNA"/>
</dbReference>
<sequence>MHVWQVPITVHFDHGTSKPELMEALELGFDSVMVDGSHLSYKDNILYTKYISSLAHSKGLLVEAELGRLSGTEDDLTVEDYEAKLTDVNQAQEFIDGTGIDALAVCIGNVHGKYPPSGPNLRLDLLKDLHTLCSKNGVIVVLHGASGLSKELVKVNSVFWLGCIERGVRKFNVNTEVRKAYMESLSSPKKDLVHVMASAKEAMKAVVAEKMHLFGSAGKAW</sequence>
<dbReference type="InterPro" id="IPR000771">
    <property type="entry name" value="FBA_II"/>
</dbReference>
<reference evidence="1" key="1">
    <citation type="journal article" date="2022" name="Plant J.">
        <title>Strategies of tolerance reflected in two North American maple genomes.</title>
        <authorList>
            <person name="McEvoy S.L."/>
            <person name="Sezen U.U."/>
            <person name="Trouern-Trend A."/>
            <person name="McMahon S.M."/>
            <person name="Schaberg P.G."/>
            <person name="Yang J."/>
            <person name="Wegrzyn J.L."/>
            <person name="Swenson N.G."/>
        </authorList>
    </citation>
    <scope>NUCLEOTIDE SEQUENCE</scope>
    <source>
        <strain evidence="1">NS2018</strain>
    </source>
</reference>
<dbReference type="AlphaFoldDB" id="A0AA39SBR9"/>
<dbReference type="PIRSF" id="PIRSF001359">
    <property type="entry name" value="F_bP_aldolase_II"/>
    <property type="match status" value="1"/>
</dbReference>
<evidence type="ECO:0000313" key="2">
    <source>
        <dbReference type="Proteomes" id="UP001168877"/>
    </source>
</evidence>
<accession>A0AA39SBR9</accession>
<name>A0AA39SBR9_ACESA</name>
<dbReference type="GO" id="GO:0005975">
    <property type="term" value="P:carbohydrate metabolic process"/>
    <property type="evidence" value="ECO:0007669"/>
    <property type="project" value="InterPro"/>
</dbReference>
<evidence type="ECO:0008006" key="3">
    <source>
        <dbReference type="Google" id="ProtNLM"/>
    </source>
</evidence>
<dbReference type="GO" id="GO:0016832">
    <property type="term" value="F:aldehyde-lyase activity"/>
    <property type="evidence" value="ECO:0007669"/>
    <property type="project" value="InterPro"/>
</dbReference>
<dbReference type="Gene3D" id="3.20.20.70">
    <property type="entry name" value="Aldolase class I"/>
    <property type="match status" value="1"/>
</dbReference>
<organism evidence="1 2">
    <name type="scientific">Acer saccharum</name>
    <name type="common">Sugar maple</name>
    <dbReference type="NCBI Taxonomy" id="4024"/>
    <lineage>
        <taxon>Eukaryota</taxon>
        <taxon>Viridiplantae</taxon>
        <taxon>Streptophyta</taxon>
        <taxon>Embryophyta</taxon>
        <taxon>Tracheophyta</taxon>
        <taxon>Spermatophyta</taxon>
        <taxon>Magnoliopsida</taxon>
        <taxon>eudicotyledons</taxon>
        <taxon>Gunneridae</taxon>
        <taxon>Pentapetalae</taxon>
        <taxon>rosids</taxon>
        <taxon>malvids</taxon>
        <taxon>Sapindales</taxon>
        <taxon>Sapindaceae</taxon>
        <taxon>Hippocastanoideae</taxon>
        <taxon>Acereae</taxon>
        <taxon>Acer</taxon>
    </lineage>
</organism>
<dbReference type="Pfam" id="PF01116">
    <property type="entry name" value="F_bP_aldolase"/>
    <property type="match status" value="1"/>
</dbReference>
<evidence type="ECO:0000313" key="1">
    <source>
        <dbReference type="EMBL" id="KAK0586500.1"/>
    </source>
</evidence>
<dbReference type="GO" id="GO:0008270">
    <property type="term" value="F:zinc ion binding"/>
    <property type="evidence" value="ECO:0007669"/>
    <property type="project" value="InterPro"/>
</dbReference>
<protein>
    <recommendedName>
        <fullName evidence="3">Fructose-bisphosphate aldolase</fullName>
    </recommendedName>
</protein>
<keyword evidence="2" id="KW-1185">Reference proteome</keyword>